<reference evidence="7" key="1">
    <citation type="journal article" date="2019" name="Int. J. Syst. Evol. Microbiol.">
        <title>The Global Catalogue of Microorganisms (GCM) 10K type strain sequencing project: providing services to taxonomists for standard genome sequencing and annotation.</title>
        <authorList>
            <consortium name="The Broad Institute Genomics Platform"/>
            <consortium name="The Broad Institute Genome Sequencing Center for Infectious Disease"/>
            <person name="Wu L."/>
            <person name="Ma J."/>
        </authorList>
    </citation>
    <scope>NUCLEOTIDE SEQUENCE [LARGE SCALE GENOMIC DNA]</scope>
    <source>
        <strain evidence="7">JCM 16929</strain>
    </source>
</reference>
<accession>A0ABP7A4P5</accession>
<comment type="caution">
    <text evidence="6">The sequence shown here is derived from an EMBL/GenBank/DDBJ whole genome shotgun (WGS) entry which is preliminary data.</text>
</comment>
<organism evidence="6 7">
    <name type="scientific">Microlunatus ginsengisoli</name>
    <dbReference type="NCBI Taxonomy" id="363863"/>
    <lineage>
        <taxon>Bacteria</taxon>
        <taxon>Bacillati</taxon>
        <taxon>Actinomycetota</taxon>
        <taxon>Actinomycetes</taxon>
        <taxon>Propionibacteriales</taxon>
        <taxon>Propionibacteriaceae</taxon>
        <taxon>Microlunatus</taxon>
    </lineage>
</organism>
<dbReference type="InterPro" id="IPR050172">
    <property type="entry name" value="SsuD_RutA_monooxygenase"/>
</dbReference>
<dbReference type="Pfam" id="PF00296">
    <property type="entry name" value="Bac_luciferase"/>
    <property type="match status" value="1"/>
</dbReference>
<name>A0ABP7A4P5_9ACTN</name>
<proteinExistence type="predicted"/>
<keyword evidence="3" id="KW-0560">Oxidoreductase</keyword>
<dbReference type="EMBL" id="BAABAB010000021">
    <property type="protein sequence ID" value="GAA3624801.1"/>
    <property type="molecule type" value="Genomic_DNA"/>
</dbReference>
<dbReference type="SUPFAM" id="SSF51679">
    <property type="entry name" value="Bacterial luciferase-like"/>
    <property type="match status" value="1"/>
</dbReference>
<dbReference type="Proteomes" id="UP001501490">
    <property type="component" value="Unassembled WGS sequence"/>
</dbReference>
<evidence type="ECO:0000313" key="7">
    <source>
        <dbReference type="Proteomes" id="UP001501490"/>
    </source>
</evidence>
<keyword evidence="4" id="KW-0503">Monooxygenase</keyword>
<keyword evidence="7" id="KW-1185">Reference proteome</keyword>
<evidence type="ECO:0000256" key="2">
    <source>
        <dbReference type="ARBA" id="ARBA00022643"/>
    </source>
</evidence>
<dbReference type="PANTHER" id="PTHR42847">
    <property type="entry name" value="ALKANESULFONATE MONOOXYGENASE"/>
    <property type="match status" value="1"/>
</dbReference>
<keyword evidence="1" id="KW-0285">Flavoprotein</keyword>
<evidence type="ECO:0000256" key="3">
    <source>
        <dbReference type="ARBA" id="ARBA00023002"/>
    </source>
</evidence>
<dbReference type="RefSeq" id="WP_344805705.1">
    <property type="nucleotide sequence ID" value="NZ_BAABAB010000021.1"/>
</dbReference>
<dbReference type="InterPro" id="IPR036661">
    <property type="entry name" value="Luciferase-like_sf"/>
</dbReference>
<evidence type="ECO:0000256" key="1">
    <source>
        <dbReference type="ARBA" id="ARBA00022630"/>
    </source>
</evidence>
<evidence type="ECO:0000259" key="5">
    <source>
        <dbReference type="Pfam" id="PF00296"/>
    </source>
</evidence>
<evidence type="ECO:0000313" key="6">
    <source>
        <dbReference type="EMBL" id="GAA3624801.1"/>
    </source>
</evidence>
<dbReference type="CDD" id="cd01097">
    <property type="entry name" value="Tetrahydromethanopterin_reductase"/>
    <property type="match status" value="1"/>
</dbReference>
<feature type="domain" description="Luciferase-like" evidence="5">
    <location>
        <begin position="3"/>
        <end position="257"/>
    </location>
</feature>
<dbReference type="InterPro" id="IPR011251">
    <property type="entry name" value="Luciferase-like_dom"/>
</dbReference>
<keyword evidence="2" id="KW-0288">FMN</keyword>
<protein>
    <submittedName>
        <fullName evidence="6">LLM class F420-dependent oxidoreductase</fullName>
    </submittedName>
</protein>
<gene>
    <name evidence="6" type="ORF">GCM10022236_28900</name>
</gene>
<sequence>MKISLSVTSFTWPDGPGGIAGRLAELARIADDSRLDTIWVADHPLQSDPACSPDEPMLDAYTTLGQLAGLTGRIRLGTLVSCASFRAPALLIKAVTTLDVLSGGRAWLGVGAGYNEREARAMGLDLPPVAARYDRLIDTLELAARMWVDDRSRFDGRSTVLEAPVSSPLPLSRPRPPILIGGVGERRTLPLVARYADACNLFDLPDSGNALRRQLGVIERECAALGRPYEEVEKTVTTFLREGEPETDLVRRCRELASIGLDHVVVIVRGRAFDRAEVELLGRAADRLAHA</sequence>
<dbReference type="Gene3D" id="3.20.20.30">
    <property type="entry name" value="Luciferase-like domain"/>
    <property type="match status" value="1"/>
</dbReference>
<dbReference type="PANTHER" id="PTHR42847:SF8">
    <property type="entry name" value="CONSERVED PROTEIN"/>
    <property type="match status" value="1"/>
</dbReference>
<evidence type="ECO:0000256" key="4">
    <source>
        <dbReference type="ARBA" id="ARBA00023033"/>
    </source>
</evidence>